<keyword evidence="2" id="KW-0732">Signal</keyword>
<dbReference type="InterPro" id="IPR005653">
    <property type="entry name" value="OstA-like_N"/>
</dbReference>
<protein>
    <submittedName>
        <fullName evidence="5">Lipopolysaccharide transport periplasmic protein LptA</fullName>
    </submittedName>
</protein>
<feature type="domain" description="Organic solvent tolerance-like N-terminal" evidence="4">
    <location>
        <begin position="22"/>
        <end position="135"/>
    </location>
</feature>
<reference evidence="5 6" key="1">
    <citation type="submission" date="2015-11" db="EMBL/GenBank/DDBJ databases">
        <title>Draft genome of Sulfurovum riftiae 1812E, a member of the Epsilonproteobacteria isolated from the tube of the deep-sea hydrothermal vent tubewom Riftia pachyptila.</title>
        <authorList>
            <person name="Vetriani C."/>
            <person name="Giovannelli D."/>
        </authorList>
    </citation>
    <scope>NUCLEOTIDE SEQUENCE [LARGE SCALE GENOMIC DNA]</scope>
    <source>
        <strain evidence="5 6">1812E</strain>
    </source>
</reference>
<proteinExistence type="predicted"/>
<evidence type="ECO:0000256" key="3">
    <source>
        <dbReference type="ARBA" id="ARBA00022764"/>
    </source>
</evidence>
<evidence type="ECO:0000313" key="6">
    <source>
        <dbReference type="Proteomes" id="UP000075359"/>
    </source>
</evidence>
<dbReference type="NCBIfam" id="TIGR03002">
    <property type="entry name" value="outer_YhbN_LptA"/>
    <property type="match status" value="1"/>
</dbReference>
<organism evidence="5 6">
    <name type="scientific">Sulfurovum riftiae</name>
    <dbReference type="NCBI Taxonomy" id="1630136"/>
    <lineage>
        <taxon>Bacteria</taxon>
        <taxon>Pseudomonadati</taxon>
        <taxon>Campylobacterota</taxon>
        <taxon>Epsilonproteobacteria</taxon>
        <taxon>Campylobacterales</taxon>
        <taxon>Sulfurovaceae</taxon>
        <taxon>Sulfurovum</taxon>
    </lineage>
</organism>
<dbReference type="GO" id="GO:0001530">
    <property type="term" value="F:lipopolysaccharide binding"/>
    <property type="evidence" value="ECO:0007669"/>
    <property type="project" value="InterPro"/>
</dbReference>
<keyword evidence="3" id="KW-0574">Periplasm</keyword>
<evidence type="ECO:0000313" key="5">
    <source>
        <dbReference type="EMBL" id="KYJ85910.1"/>
    </source>
</evidence>
<dbReference type="GO" id="GO:0030288">
    <property type="term" value="C:outer membrane-bounded periplasmic space"/>
    <property type="evidence" value="ECO:0007669"/>
    <property type="project" value="TreeGrafter"/>
</dbReference>
<evidence type="ECO:0000256" key="2">
    <source>
        <dbReference type="ARBA" id="ARBA00022729"/>
    </source>
</evidence>
<dbReference type="InterPro" id="IPR052037">
    <property type="entry name" value="LPS_export_LptA"/>
</dbReference>
<dbReference type="Gene3D" id="2.60.450.10">
    <property type="entry name" value="Lipopolysaccharide (LPS) transport protein A like domain"/>
    <property type="match status" value="1"/>
</dbReference>
<evidence type="ECO:0000259" key="4">
    <source>
        <dbReference type="Pfam" id="PF03968"/>
    </source>
</evidence>
<gene>
    <name evidence="5" type="ORF">AS592_04790</name>
</gene>
<keyword evidence="6" id="KW-1185">Reference proteome</keyword>
<dbReference type="PANTHER" id="PTHR36504:SF1">
    <property type="entry name" value="LIPOPOLYSACCHARIDE EXPORT SYSTEM PROTEIN LPTA"/>
    <property type="match status" value="1"/>
</dbReference>
<dbReference type="AlphaFoldDB" id="A0A151CEF3"/>
<dbReference type="PANTHER" id="PTHR36504">
    <property type="entry name" value="LIPOPOLYSACCHARIDE EXPORT SYSTEM PROTEIN LPTA"/>
    <property type="match status" value="1"/>
</dbReference>
<dbReference type="GO" id="GO:0015920">
    <property type="term" value="P:lipopolysaccharide transport"/>
    <property type="evidence" value="ECO:0007669"/>
    <property type="project" value="InterPro"/>
</dbReference>
<keyword evidence="1" id="KW-0813">Transport</keyword>
<dbReference type="Proteomes" id="UP000075359">
    <property type="component" value="Unassembled WGS sequence"/>
</dbReference>
<name>A0A151CEF3_9BACT</name>
<evidence type="ECO:0000256" key="1">
    <source>
        <dbReference type="ARBA" id="ARBA00022448"/>
    </source>
</evidence>
<dbReference type="GO" id="GO:0017089">
    <property type="term" value="F:glycolipid transfer activity"/>
    <property type="evidence" value="ECO:0007669"/>
    <property type="project" value="TreeGrafter"/>
</dbReference>
<dbReference type="OrthoDB" id="5373249at2"/>
<dbReference type="RefSeq" id="WP_067331875.1">
    <property type="nucleotide sequence ID" value="NZ_LNKT01000056.1"/>
</dbReference>
<sequence length="157" mass="17970">MNFIKVILPFFLLFSLHAEKVEVTSDSMKAEDLKKEVHFIGNVTVKQLDSWLKGDMVIVYFDENNETKMYEAIGKKNVVTFEVKEKKGFYKGSAMNVKYYPVTSKYVLTGKAIIDDLLNKRHVNGDVITLDMTTGNATVKGSKKKPVKFIFDMEKKK</sequence>
<comment type="caution">
    <text evidence="5">The sequence shown here is derived from an EMBL/GenBank/DDBJ whole genome shotgun (WGS) entry which is preliminary data.</text>
</comment>
<dbReference type="InterPro" id="IPR014340">
    <property type="entry name" value="LptA"/>
</dbReference>
<dbReference type="EMBL" id="LNKT01000056">
    <property type="protein sequence ID" value="KYJ85910.1"/>
    <property type="molecule type" value="Genomic_DNA"/>
</dbReference>
<accession>A0A151CEF3</accession>
<dbReference type="GO" id="GO:0009279">
    <property type="term" value="C:cell outer membrane"/>
    <property type="evidence" value="ECO:0007669"/>
    <property type="project" value="TreeGrafter"/>
</dbReference>
<dbReference type="Pfam" id="PF03968">
    <property type="entry name" value="LptD_N"/>
    <property type="match status" value="1"/>
</dbReference>
<dbReference type="STRING" id="1630136.AS592_04790"/>